<evidence type="ECO:0000313" key="1">
    <source>
        <dbReference type="EMBL" id="AUG87673.1"/>
    </source>
</evidence>
<evidence type="ECO:0000313" key="2">
    <source>
        <dbReference type="Proteomes" id="UP000241061"/>
    </source>
</evidence>
<organism evidence="1 2">
    <name type="scientific">Vibrio phage VEN</name>
    <dbReference type="NCBI Taxonomy" id="2059879"/>
    <lineage>
        <taxon>Viruses</taxon>
        <taxon>Duplodnaviria</taxon>
        <taxon>Heunggongvirae</taxon>
        <taxon>Uroviricota</taxon>
        <taxon>Caudoviricetes</taxon>
        <taxon>Autographivirales</taxon>
        <taxon>Autosignataviridae</taxon>
        <taxon>Colwellvirinae</taxon>
        <taxon>Trungvirus</taxon>
        <taxon>Trungvirus VEN</taxon>
    </lineage>
</organism>
<dbReference type="KEGG" id="vg:54987066"/>
<dbReference type="Proteomes" id="UP000241061">
    <property type="component" value="Segment"/>
</dbReference>
<dbReference type="EMBL" id="MG545917">
    <property type="protein sequence ID" value="AUG87673.1"/>
    <property type="molecule type" value="Genomic_DNA"/>
</dbReference>
<keyword evidence="2" id="KW-1185">Reference proteome</keyword>
<accession>A0A2H5BMZ5</accession>
<dbReference type="RefSeq" id="YP_009796675.1">
    <property type="nucleotide sequence ID" value="NC_047903.1"/>
</dbReference>
<sequence>MSTIKQKDRNRAELVQALIRQNGGKIFTVVAKRKSPKSYFVVGKFIKPFTPTSVASPVVEGDKVYLNTKRNQHLLDELMESGACEVTVHNEHFMELTCRTGVKKGLKGGESTIKHCPDLISVNLTNGKGYRCFSAFNVLEIRAGGAIIKFKEEDVLAFEG</sequence>
<name>A0A2H5BMZ5_9CAUD</name>
<protein>
    <submittedName>
        <fullName evidence="1">Uncharacterized protein</fullName>
    </submittedName>
</protein>
<dbReference type="GeneID" id="54987066"/>
<reference evidence="1 2" key="1">
    <citation type="submission" date="2017-11" db="EMBL/GenBank/DDBJ databases">
        <authorList>
            <person name="Han C.G."/>
        </authorList>
    </citation>
    <scope>NUCLEOTIDE SEQUENCE [LARGE SCALE GENOMIC DNA]</scope>
</reference>
<proteinExistence type="predicted"/>